<gene>
    <name evidence="1" type="ORF">DEHRE_09245</name>
</gene>
<sequence length="67" mass="7553">MKLNGTYGAYGGSFAITKEKKGIQNEATEKVVPEPQKQKSWNYEERSNSSSFLIQLNREKTSAQVII</sequence>
<dbReference type="EMBL" id="CP007033">
    <property type="protein sequence ID" value="AHF11377.1"/>
    <property type="molecule type" value="Genomic_DNA"/>
</dbReference>
<evidence type="ECO:0000313" key="1">
    <source>
        <dbReference type="EMBL" id="AHF11377.1"/>
    </source>
</evidence>
<organism evidence="1 2">
    <name type="scientific">Dehalobacter restrictus (strain DSM 9455 / PER-K23)</name>
    <dbReference type="NCBI Taxonomy" id="871738"/>
    <lineage>
        <taxon>Bacteria</taxon>
        <taxon>Bacillati</taxon>
        <taxon>Bacillota</taxon>
        <taxon>Clostridia</taxon>
        <taxon>Eubacteriales</taxon>
        <taxon>Desulfitobacteriaceae</taxon>
        <taxon>Dehalobacter</taxon>
    </lineage>
</organism>
<reference evidence="1 2" key="1">
    <citation type="journal article" date="2013" name="Stand. Genomic Sci.">
        <title>Complete genome sequence of Dehalobacter restrictus PER-K23(T.).</title>
        <authorList>
            <person name="Kruse T."/>
            <person name="Maillard J."/>
            <person name="Goodwin L."/>
            <person name="Woyke T."/>
            <person name="Teshima H."/>
            <person name="Bruce D."/>
            <person name="Detter C."/>
            <person name="Tapia R."/>
            <person name="Han C."/>
            <person name="Huntemann M."/>
            <person name="Wei C.L."/>
            <person name="Han J."/>
            <person name="Chen A."/>
            <person name="Kyrpides N."/>
            <person name="Szeto E."/>
            <person name="Markowitz V."/>
            <person name="Ivanova N."/>
            <person name="Pagani I."/>
            <person name="Pati A."/>
            <person name="Pitluck S."/>
            <person name="Nolan M."/>
            <person name="Holliger C."/>
            <person name="Smidt H."/>
        </authorList>
    </citation>
    <scope>NUCLEOTIDE SEQUENCE [LARGE SCALE GENOMIC DNA]</scope>
    <source>
        <strain evidence="2">DSM 9455</strain>
    </source>
</reference>
<proteinExistence type="predicted"/>
<accession>A0ABM5P9E9</accession>
<dbReference type="Proteomes" id="UP000018934">
    <property type="component" value="Chromosome"/>
</dbReference>
<keyword evidence="2" id="KW-1185">Reference proteome</keyword>
<evidence type="ECO:0000313" key="2">
    <source>
        <dbReference type="Proteomes" id="UP000018934"/>
    </source>
</evidence>
<name>A0ABM5P9E9_DEHRP</name>
<protein>
    <submittedName>
        <fullName evidence="1">Uncharacterized protein</fullName>
    </submittedName>
</protein>